<dbReference type="EMBL" id="JAAOZC010000002">
    <property type="protein sequence ID" value="NIJ07205.1"/>
    <property type="molecule type" value="Genomic_DNA"/>
</dbReference>
<keyword evidence="2" id="KW-1185">Reference proteome</keyword>
<name>A0ABX0TRN8_9SPHN</name>
<accession>A0ABX0TRN8</accession>
<proteinExistence type="predicted"/>
<comment type="caution">
    <text evidence="1">The sequence shown here is derived from an EMBL/GenBank/DDBJ whole genome shotgun (WGS) entry which is preliminary data.</text>
</comment>
<dbReference type="Proteomes" id="UP000727456">
    <property type="component" value="Unassembled WGS sequence"/>
</dbReference>
<evidence type="ECO:0000313" key="2">
    <source>
        <dbReference type="Proteomes" id="UP000727456"/>
    </source>
</evidence>
<organism evidence="1 2">
    <name type="scientific">Sphingomonas vulcanisoli</name>
    <dbReference type="NCBI Taxonomy" id="1658060"/>
    <lineage>
        <taxon>Bacteria</taxon>
        <taxon>Pseudomonadati</taxon>
        <taxon>Pseudomonadota</taxon>
        <taxon>Alphaproteobacteria</taxon>
        <taxon>Sphingomonadales</taxon>
        <taxon>Sphingomonadaceae</taxon>
        <taxon>Sphingomonas</taxon>
    </lineage>
</organism>
<protein>
    <submittedName>
        <fullName evidence="1">Uncharacterized protein</fullName>
    </submittedName>
</protein>
<evidence type="ECO:0000313" key="1">
    <source>
        <dbReference type="EMBL" id="NIJ07205.1"/>
    </source>
</evidence>
<reference evidence="1 2" key="1">
    <citation type="submission" date="2020-03" db="EMBL/GenBank/DDBJ databases">
        <title>Genomic Encyclopedia of Type Strains, Phase III (KMG-III): the genomes of soil and plant-associated and newly described type strains.</title>
        <authorList>
            <person name="Whitman W."/>
        </authorList>
    </citation>
    <scope>NUCLEOTIDE SEQUENCE [LARGE SCALE GENOMIC DNA]</scope>
    <source>
        <strain evidence="1 2">CECT 8804</strain>
    </source>
</reference>
<gene>
    <name evidence="1" type="ORF">FHS31_000801</name>
</gene>
<sequence length="30" mass="3195">MLVAVMLSATAPAAWLAWKLLELLVIGEAL</sequence>